<dbReference type="InterPro" id="IPR027806">
    <property type="entry name" value="HARBI1_dom"/>
</dbReference>
<accession>A0A7J5X9W2</accession>
<reference evidence="5 6" key="1">
    <citation type="submission" date="2020-03" db="EMBL/GenBank/DDBJ databases">
        <title>Dissostichus mawsoni Genome sequencing and assembly.</title>
        <authorList>
            <person name="Park H."/>
        </authorList>
    </citation>
    <scope>NUCLEOTIDE SEQUENCE [LARGE SCALE GENOMIC DNA]</scope>
    <source>
        <strain evidence="5">DM0001</strain>
        <tissue evidence="5">Muscle</tissue>
    </source>
</reference>
<proteinExistence type="predicted"/>
<evidence type="ECO:0000256" key="1">
    <source>
        <dbReference type="ARBA" id="ARBA00001968"/>
    </source>
</evidence>
<evidence type="ECO:0000256" key="3">
    <source>
        <dbReference type="SAM" id="MobiDB-lite"/>
    </source>
</evidence>
<feature type="compositionally biased region" description="Polar residues" evidence="3">
    <location>
        <begin position="153"/>
        <end position="168"/>
    </location>
</feature>
<dbReference type="GO" id="GO:0046872">
    <property type="term" value="F:metal ion binding"/>
    <property type="evidence" value="ECO:0007669"/>
    <property type="project" value="UniProtKB-KW"/>
</dbReference>
<evidence type="ECO:0000313" key="6">
    <source>
        <dbReference type="Proteomes" id="UP000518266"/>
    </source>
</evidence>
<dbReference type="Pfam" id="PF13359">
    <property type="entry name" value="DDE_Tnp_4"/>
    <property type="match status" value="1"/>
</dbReference>
<feature type="domain" description="DDE Tnp4" evidence="4">
    <location>
        <begin position="3"/>
        <end position="149"/>
    </location>
</feature>
<comment type="caution">
    <text evidence="5">The sequence shown here is derived from an EMBL/GenBank/DDBJ whole genome shotgun (WGS) entry which is preliminary data.</text>
</comment>
<protein>
    <recommendedName>
        <fullName evidence="4">DDE Tnp4 domain-containing protein</fullName>
    </recommendedName>
</protein>
<evidence type="ECO:0000259" key="4">
    <source>
        <dbReference type="Pfam" id="PF13359"/>
    </source>
</evidence>
<dbReference type="PANTHER" id="PTHR23080:SF133">
    <property type="entry name" value="SI:CH211-262I1.5-RELATED"/>
    <property type="match status" value="1"/>
</dbReference>
<gene>
    <name evidence="5" type="ORF">F7725_024653</name>
</gene>
<comment type="cofactor">
    <cofactor evidence="1">
        <name>a divalent metal cation</name>
        <dbReference type="ChEBI" id="CHEBI:60240"/>
    </cofactor>
</comment>
<sequence>MIVDCTDIKIAIPKQMDIQKETYSAYRGMHSFKLLLGVAPNAVITYCSKLYPGSTSDKEIVRDSGVLQHFKPGDLILADKGFLIQNILPEGVTVNIPPFLCHGQLTHSEAQATKLIAQNRIHVERANARLKEFRILKLIPSHLRHFADKLCRSQSPAAQKQPGYQQKTSETHDANDANDANEANGKATND</sequence>
<evidence type="ECO:0000256" key="2">
    <source>
        <dbReference type="ARBA" id="ARBA00022723"/>
    </source>
</evidence>
<dbReference type="OrthoDB" id="10009406at2759"/>
<keyword evidence="2" id="KW-0479">Metal-binding</keyword>
<evidence type="ECO:0000313" key="5">
    <source>
        <dbReference type="EMBL" id="KAF3833449.1"/>
    </source>
</evidence>
<dbReference type="EMBL" id="JAAKFY010000026">
    <property type="protein sequence ID" value="KAF3833449.1"/>
    <property type="molecule type" value="Genomic_DNA"/>
</dbReference>
<feature type="region of interest" description="Disordered" evidence="3">
    <location>
        <begin position="153"/>
        <end position="190"/>
    </location>
</feature>
<dbReference type="AlphaFoldDB" id="A0A7J5X9W2"/>
<name>A0A7J5X9W2_DISMA</name>
<keyword evidence="6" id="KW-1185">Reference proteome</keyword>
<dbReference type="PANTHER" id="PTHR23080">
    <property type="entry name" value="THAP DOMAIN PROTEIN"/>
    <property type="match status" value="1"/>
</dbReference>
<organism evidence="5 6">
    <name type="scientific">Dissostichus mawsoni</name>
    <name type="common">Antarctic cod</name>
    <dbReference type="NCBI Taxonomy" id="36200"/>
    <lineage>
        <taxon>Eukaryota</taxon>
        <taxon>Metazoa</taxon>
        <taxon>Chordata</taxon>
        <taxon>Craniata</taxon>
        <taxon>Vertebrata</taxon>
        <taxon>Euteleostomi</taxon>
        <taxon>Actinopterygii</taxon>
        <taxon>Neopterygii</taxon>
        <taxon>Teleostei</taxon>
        <taxon>Neoteleostei</taxon>
        <taxon>Acanthomorphata</taxon>
        <taxon>Eupercaria</taxon>
        <taxon>Perciformes</taxon>
        <taxon>Notothenioidei</taxon>
        <taxon>Nototheniidae</taxon>
        <taxon>Dissostichus</taxon>
    </lineage>
</organism>
<dbReference type="Proteomes" id="UP000518266">
    <property type="component" value="Unassembled WGS sequence"/>
</dbReference>